<dbReference type="Gene3D" id="3.40.50.300">
    <property type="entry name" value="P-loop containing nucleotide triphosphate hydrolases"/>
    <property type="match status" value="1"/>
</dbReference>
<keyword evidence="1" id="KW-0547">Nucleotide-binding</keyword>
<dbReference type="InterPro" id="IPR003439">
    <property type="entry name" value="ABC_transporter-like_ATP-bd"/>
</dbReference>
<dbReference type="SMART" id="SM00382">
    <property type="entry name" value="AAA"/>
    <property type="match status" value="1"/>
</dbReference>
<keyword evidence="6" id="KW-1185">Reference proteome</keyword>
<dbReference type="EMBL" id="CP094528">
    <property type="protein sequence ID" value="UOE43159.1"/>
    <property type="molecule type" value="Genomic_DNA"/>
</dbReference>
<evidence type="ECO:0000259" key="4">
    <source>
        <dbReference type="PROSITE" id="PS50893"/>
    </source>
</evidence>
<gene>
    <name evidence="5" type="ORF">MTO99_13305</name>
</gene>
<evidence type="ECO:0000256" key="1">
    <source>
        <dbReference type="ARBA" id="ARBA00022741"/>
    </source>
</evidence>
<dbReference type="InterPro" id="IPR017871">
    <property type="entry name" value="ABC_transporter-like_CS"/>
</dbReference>
<dbReference type="PROSITE" id="PS00211">
    <property type="entry name" value="ABC_TRANSPORTER_1"/>
    <property type="match status" value="1"/>
</dbReference>
<feature type="domain" description="ABC transporter" evidence="4">
    <location>
        <begin position="30"/>
        <end position="267"/>
    </location>
</feature>
<dbReference type="InterPro" id="IPR003593">
    <property type="entry name" value="AAA+_ATPase"/>
</dbReference>
<dbReference type="SUPFAM" id="SSF52540">
    <property type="entry name" value="P-loop containing nucleoside triphosphate hydrolases"/>
    <property type="match status" value="1"/>
</dbReference>
<dbReference type="GO" id="GO:0005524">
    <property type="term" value="F:ATP binding"/>
    <property type="evidence" value="ECO:0007669"/>
    <property type="project" value="UniProtKB-KW"/>
</dbReference>
<dbReference type="InterPro" id="IPR027417">
    <property type="entry name" value="P-loop_NTPase"/>
</dbReference>
<dbReference type="PANTHER" id="PTHR42794:SF2">
    <property type="entry name" value="ABC TRANSPORTER ATP-BINDING PROTEIN"/>
    <property type="match status" value="1"/>
</dbReference>
<feature type="compositionally biased region" description="Polar residues" evidence="3">
    <location>
        <begin position="1"/>
        <end position="10"/>
    </location>
</feature>
<organism evidence="5 6">
    <name type="scientific">Agromyces larvae</name>
    <dbReference type="NCBI Taxonomy" id="2929802"/>
    <lineage>
        <taxon>Bacteria</taxon>
        <taxon>Bacillati</taxon>
        <taxon>Actinomycetota</taxon>
        <taxon>Actinomycetes</taxon>
        <taxon>Micrococcales</taxon>
        <taxon>Microbacteriaceae</taxon>
        <taxon>Agromyces</taxon>
    </lineage>
</organism>
<feature type="compositionally biased region" description="Low complexity" evidence="3">
    <location>
        <begin position="14"/>
        <end position="25"/>
    </location>
</feature>
<evidence type="ECO:0000256" key="2">
    <source>
        <dbReference type="ARBA" id="ARBA00022840"/>
    </source>
</evidence>
<evidence type="ECO:0000313" key="6">
    <source>
        <dbReference type="Proteomes" id="UP000832097"/>
    </source>
</evidence>
<dbReference type="CDD" id="cd03214">
    <property type="entry name" value="ABC_Iron-Siderophores_B12_Hemin"/>
    <property type="match status" value="1"/>
</dbReference>
<evidence type="ECO:0000256" key="3">
    <source>
        <dbReference type="SAM" id="MobiDB-lite"/>
    </source>
</evidence>
<dbReference type="Proteomes" id="UP000832097">
    <property type="component" value="Chromosome"/>
</dbReference>
<reference evidence="5 6" key="1">
    <citation type="submission" date="2022-03" db="EMBL/GenBank/DDBJ databases">
        <title>Mucilaginibacter sp. isolated from the gut of Protaetia brevitarsis seulensis larvae.</title>
        <authorList>
            <person name="Won M."/>
            <person name="Kim S.-J."/>
            <person name="Kwon S.-W."/>
        </authorList>
    </citation>
    <scope>NUCLEOTIDE SEQUENCE [LARGE SCALE GENOMIC DNA]</scope>
    <source>
        <strain evidence="5 6">CFWR-12</strain>
    </source>
</reference>
<accession>A0ABY4BVF1</accession>
<keyword evidence="2 5" id="KW-0067">ATP-binding</keyword>
<evidence type="ECO:0000313" key="5">
    <source>
        <dbReference type="EMBL" id="UOE43159.1"/>
    </source>
</evidence>
<name>A0ABY4BVF1_9MICO</name>
<dbReference type="PANTHER" id="PTHR42794">
    <property type="entry name" value="HEMIN IMPORT ATP-BINDING PROTEIN HMUV"/>
    <property type="match status" value="1"/>
</dbReference>
<feature type="region of interest" description="Disordered" evidence="3">
    <location>
        <begin position="1"/>
        <end position="25"/>
    </location>
</feature>
<proteinExistence type="predicted"/>
<dbReference type="PROSITE" id="PS50893">
    <property type="entry name" value="ABC_TRANSPORTER_2"/>
    <property type="match status" value="1"/>
</dbReference>
<dbReference type="Pfam" id="PF00005">
    <property type="entry name" value="ABC_tran"/>
    <property type="match status" value="1"/>
</dbReference>
<sequence length="288" mass="30476">MTDASLTTVPHSDATAPAPTHGAAPEASALDVAHLRFARRDRLVLDDVGVELPRGTVGALVGPNGAGKSSLLHVLAGVERPDAGLALLGGDDLAVLRRRERARRIALAEQETRDARTQGLRVADVVALGRIPHQGAWGGDRAADREVVARSLEAVDAAPFAARGYDELSGGERQRVNLARALAQEPELLLLDEPTNHLDVRAQLVTLDLLRRLAADGLTVLAALHDLGLAASYADHVVVLAEGRVVAAGPTDRVITASLVRDVWGVDAEVTRHPRTGRPVVHYLGIAR</sequence>
<protein>
    <submittedName>
        <fullName evidence="5">ABC transporter ATP-binding protein</fullName>
    </submittedName>
</protein>